<dbReference type="Proteomes" id="UP000193404">
    <property type="component" value="Chromosome"/>
</dbReference>
<reference evidence="11 12" key="1">
    <citation type="submission" date="2017-03" db="EMBL/GenBank/DDBJ databases">
        <title>Sulfur activation and transportation mechanism of thermophilic Archaea Acidianus manzaensis YN-25.</title>
        <authorList>
            <person name="Ma Y."/>
            <person name="Yang Y."/>
            <person name="Xia J."/>
        </authorList>
    </citation>
    <scope>NUCLEOTIDE SEQUENCE [LARGE SCALE GENOMIC DNA]</scope>
    <source>
        <strain evidence="11 12">YN-25</strain>
    </source>
</reference>
<dbReference type="InterPro" id="IPR027417">
    <property type="entry name" value="P-loop_NTPase"/>
</dbReference>
<keyword evidence="12" id="KW-1185">Reference proteome</keyword>
<sequence length="344" mass="39676">MLIQKGYDYIFKGPCNVRKIKGKILIKGIEIEDQINLDDYFSIVPIEDSEIQTNCQPIDKIQHLGWEELILNISNTQGTILLLGDTDSGKTYFSTIAKNLVNSVNIDADVGQSTYFLPTFISSSNSYLEFFGSISPSTNFRLHAQLTTKMFEKIKSKITIIDTDGWITGFKAFQHKLELIYCIDPDYIITFNEKIINFFPENIKKKIILVKRAPIFLEKNRIKRILYRKLKYVNYFKDSKEFKIEYEALFGKRIAENLILSWNETLQISPEEPCYGYYIYKEDLKGLLLGLTLHGKVIGAGFIKNINDEYITISTPVDQFTGIIPSNISLNDNFEDKKIKIQKC</sequence>
<dbReference type="RefSeq" id="WP_148691465.1">
    <property type="nucleotide sequence ID" value="NZ_CP020477.1"/>
</dbReference>
<evidence type="ECO:0000313" key="12">
    <source>
        <dbReference type="Proteomes" id="UP000193404"/>
    </source>
</evidence>
<evidence type="ECO:0000256" key="9">
    <source>
        <dbReference type="ARBA" id="ARBA00044673"/>
    </source>
</evidence>
<dbReference type="KEGG" id="aman:B6F84_06320"/>
<dbReference type="InterPro" id="IPR032319">
    <property type="entry name" value="CLP1_P"/>
</dbReference>
<keyword evidence="4" id="KW-0547">Nucleotide-binding</keyword>
<dbReference type="OrthoDB" id="359472at2157"/>
<dbReference type="InterPro" id="IPR045116">
    <property type="entry name" value="Clp1/Grc3"/>
</dbReference>
<evidence type="ECO:0000256" key="5">
    <source>
        <dbReference type="ARBA" id="ARBA00022777"/>
    </source>
</evidence>
<evidence type="ECO:0000256" key="6">
    <source>
        <dbReference type="ARBA" id="ARBA00022840"/>
    </source>
</evidence>
<feature type="domain" description="Clp1 P-loop" evidence="10">
    <location>
        <begin position="84"/>
        <end position="237"/>
    </location>
</feature>
<keyword evidence="5" id="KW-0418">Kinase</keyword>
<evidence type="ECO:0000256" key="1">
    <source>
        <dbReference type="ARBA" id="ARBA00001968"/>
    </source>
</evidence>
<dbReference type="EC" id="2.7.1.78" evidence="2"/>
<dbReference type="Pfam" id="PF16575">
    <property type="entry name" value="CLP1_P"/>
    <property type="match status" value="1"/>
</dbReference>
<comment type="catalytic activity">
    <reaction evidence="9">
        <text>a 5'-end dephospho-2'-deoxyribonucleoside-DNA + ATP = a 5'-end 5'-phospho-2'-deoxyribonucleoside-DNA + ADP + H(+)</text>
        <dbReference type="Rhea" id="RHEA:15669"/>
        <dbReference type="Rhea" id="RHEA-COMP:13180"/>
        <dbReference type="Rhea" id="RHEA-COMP:13184"/>
        <dbReference type="ChEBI" id="CHEBI:15378"/>
        <dbReference type="ChEBI" id="CHEBI:30616"/>
        <dbReference type="ChEBI" id="CHEBI:136412"/>
        <dbReference type="ChEBI" id="CHEBI:136416"/>
        <dbReference type="ChEBI" id="CHEBI:456216"/>
        <dbReference type="EC" id="2.7.1.78"/>
    </reaction>
</comment>
<evidence type="ECO:0000256" key="4">
    <source>
        <dbReference type="ARBA" id="ARBA00022741"/>
    </source>
</evidence>
<dbReference type="GeneID" id="41590518"/>
<comment type="catalytic activity">
    <reaction evidence="8">
        <text>a 5'-end dephospho-ribonucleoside-RNA + ATP = a 5'-end 5'-phospho-ribonucleoside-RNA + ADP + H(+)</text>
        <dbReference type="Rhea" id="RHEA:54580"/>
        <dbReference type="Rhea" id="RHEA-COMP:13936"/>
        <dbReference type="Rhea" id="RHEA-COMP:15179"/>
        <dbReference type="ChEBI" id="CHEBI:15378"/>
        <dbReference type="ChEBI" id="CHEBI:30616"/>
        <dbReference type="ChEBI" id="CHEBI:138282"/>
        <dbReference type="ChEBI" id="CHEBI:138284"/>
        <dbReference type="ChEBI" id="CHEBI:456216"/>
        <dbReference type="EC" id="2.7.1.78"/>
    </reaction>
</comment>
<comment type="function">
    <text evidence="7">Polynucleotide kinase that can phosphorylate the 5'-hydroxyl groups of both single-stranded RNA (ssRNA) and single-stranded DNA (ssDNA). Exhibits a strong preference for ssRNA.</text>
</comment>
<dbReference type="PANTHER" id="PTHR12755">
    <property type="entry name" value="CLEAVAGE/POLYADENYLATION FACTOR IA SUBUNIT CLP1P"/>
    <property type="match status" value="1"/>
</dbReference>
<evidence type="ECO:0000256" key="7">
    <source>
        <dbReference type="ARBA" id="ARBA00024737"/>
    </source>
</evidence>
<accession>A0A1W6JZC8</accession>
<dbReference type="GO" id="GO:0005524">
    <property type="term" value="F:ATP binding"/>
    <property type="evidence" value="ECO:0007669"/>
    <property type="project" value="UniProtKB-KW"/>
</dbReference>
<dbReference type="GO" id="GO:0006396">
    <property type="term" value="P:RNA processing"/>
    <property type="evidence" value="ECO:0007669"/>
    <property type="project" value="InterPro"/>
</dbReference>
<evidence type="ECO:0000256" key="2">
    <source>
        <dbReference type="ARBA" id="ARBA00012157"/>
    </source>
</evidence>
<proteinExistence type="predicted"/>
<gene>
    <name evidence="11" type="ORF">B6F84_06320</name>
</gene>
<evidence type="ECO:0000313" key="11">
    <source>
        <dbReference type="EMBL" id="ARM75691.1"/>
    </source>
</evidence>
<dbReference type="GO" id="GO:0051734">
    <property type="term" value="F:ATP-dependent polynucleotide 5'-hydroxyl-kinase activity"/>
    <property type="evidence" value="ECO:0007669"/>
    <property type="project" value="UniProtKB-EC"/>
</dbReference>
<keyword evidence="3" id="KW-0808">Transferase</keyword>
<comment type="cofactor">
    <cofactor evidence="1">
        <name>a divalent metal cation</name>
        <dbReference type="ChEBI" id="CHEBI:60240"/>
    </cofactor>
</comment>
<dbReference type="EMBL" id="CP020477">
    <property type="protein sequence ID" value="ARM75691.1"/>
    <property type="molecule type" value="Genomic_DNA"/>
</dbReference>
<organism evidence="11 12">
    <name type="scientific">Acidianus manzaensis</name>
    <dbReference type="NCBI Taxonomy" id="282676"/>
    <lineage>
        <taxon>Archaea</taxon>
        <taxon>Thermoproteota</taxon>
        <taxon>Thermoprotei</taxon>
        <taxon>Sulfolobales</taxon>
        <taxon>Sulfolobaceae</taxon>
        <taxon>Acidianus</taxon>
    </lineage>
</organism>
<name>A0A1W6JZC8_9CREN</name>
<evidence type="ECO:0000256" key="8">
    <source>
        <dbReference type="ARBA" id="ARBA00044641"/>
    </source>
</evidence>
<evidence type="ECO:0000256" key="3">
    <source>
        <dbReference type="ARBA" id="ARBA00022679"/>
    </source>
</evidence>
<keyword evidence="6" id="KW-0067">ATP-binding</keyword>
<protein>
    <recommendedName>
        <fullName evidence="2">polynucleotide 5'-hydroxyl-kinase</fullName>
        <ecNumber evidence="2">2.7.1.78</ecNumber>
    </recommendedName>
</protein>
<dbReference type="AlphaFoldDB" id="A0A1W6JZC8"/>
<dbReference type="Gene3D" id="3.40.50.300">
    <property type="entry name" value="P-loop containing nucleotide triphosphate hydrolases"/>
    <property type="match status" value="1"/>
</dbReference>
<dbReference type="STRING" id="282676.B6F84_06320"/>
<dbReference type="PANTHER" id="PTHR12755:SF3">
    <property type="entry name" value="POLYNUCLEOTIDE 5'-HYDROXYL-KINASE NOL9"/>
    <property type="match status" value="1"/>
</dbReference>
<evidence type="ECO:0000259" key="10">
    <source>
        <dbReference type="Pfam" id="PF16575"/>
    </source>
</evidence>